<evidence type="ECO:0000313" key="1">
    <source>
        <dbReference type="EMBL" id="CAF3058383.1"/>
    </source>
</evidence>
<accession>A0A818TM99</accession>
<evidence type="ECO:0000313" key="2">
    <source>
        <dbReference type="EMBL" id="CAF3688791.1"/>
    </source>
</evidence>
<dbReference type="Proteomes" id="UP000663825">
    <property type="component" value="Unassembled WGS sequence"/>
</dbReference>
<reference evidence="2" key="1">
    <citation type="submission" date="2021-02" db="EMBL/GenBank/DDBJ databases">
        <authorList>
            <person name="Nowell W R."/>
        </authorList>
    </citation>
    <scope>NUCLEOTIDE SEQUENCE</scope>
</reference>
<evidence type="ECO:0000313" key="3">
    <source>
        <dbReference type="Proteomes" id="UP000663872"/>
    </source>
</evidence>
<dbReference type="EMBL" id="CAJNXB010000481">
    <property type="protein sequence ID" value="CAF3058383.1"/>
    <property type="molecule type" value="Genomic_DNA"/>
</dbReference>
<sequence>MNFILPLDVLSLRGDSFYDFVEEFCGKEVVELPKFQMINSSVDLIEVDDAFSILQIESHQTTSIKEFLGATGKDNNGKYSFFVMPGIRLKLEKFTRSLRTFLSSTDSSSSLNIKSLTI</sequence>
<organism evidence="2 3">
    <name type="scientific">Rotaria socialis</name>
    <dbReference type="NCBI Taxonomy" id="392032"/>
    <lineage>
        <taxon>Eukaryota</taxon>
        <taxon>Metazoa</taxon>
        <taxon>Spiralia</taxon>
        <taxon>Gnathifera</taxon>
        <taxon>Rotifera</taxon>
        <taxon>Eurotatoria</taxon>
        <taxon>Bdelloidea</taxon>
        <taxon>Philodinida</taxon>
        <taxon>Philodinidae</taxon>
        <taxon>Rotaria</taxon>
    </lineage>
</organism>
<comment type="caution">
    <text evidence="2">The sequence shown here is derived from an EMBL/GenBank/DDBJ whole genome shotgun (WGS) entry which is preliminary data.</text>
</comment>
<dbReference type="OrthoDB" id="10062664at2759"/>
<name>A0A818TM99_9BILA</name>
<proteinExistence type="predicted"/>
<dbReference type="EMBL" id="CAJNYT010004767">
    <property type="protein sequence ID" value="CAF3688791.1"/>
    <property type="molecule type" value="Genomic_DNA"/>
</dbReference>
<protein>
    <submittedName>
        <fullName evidence="2">Uncharacterized protein</fullName>
    </submittedName>
</protein>
<gene>
    <name evidence="2" type="ORF">GRG538_LOCUS27544</name>
    <name evidence="1" type="ORF">TIS948_LOCUS4417</name>
</gene>
<dbReference type="AlphaFoldDB" id="A0A818TM99"/>
<dbReference type="Proteomes" id="UP000663872">
    <property type="component" value="Unassembled WGS sequence"/>
</dbReference>